<proteinExistence type="predicted"/>
<evidence type="ECO:0000313" key="12">
    <source>
        <dbReference type="Proteomes" id="UP000223576"/>
    </source>
</evidence>
<reference evidence="11 12" key="1">
    <citation type="journal article" date="2016" name="Environ. Microbiol.">
        <title>Genomic diversification of marine cyanophages into stable ecotypes.</title>
        <authorList>
            <person name="Marston M.F."/>
            <person name="Martiny J.B."/>
        </authorList>
    </citation>
    <scope>NUCLEOTIDE SEQUENCE [LARGE SCALE GENOMIC DNA]</scope>
    <source>
        <strain evidence="2">LIS_02_1110</strain>
        <strain evidence="3">LIS_22_0610</strain>
        <strain evidence="4">Np_11_1211</strain>
        <strain evidence="5">Np_45_0711</strain>
        <strain evidence="6">RW_03_0110</strain>
        <strain evidence="7">Sn_11_0110</strain>
        <strain evidence="8">Sn_18_0910</strain>
        <strain evidence="9">Sn_23_0910</strain>
        <strain evidence="10">W1_23_0910</strain>
    </source>
</reference>
<gene>
    <name evidence="2" type="ORF">LIS021110_216</name>
    <name evidence="3" type="ORF">LIS110610_216</name>
    <name evidence="4" type="ORF">Np111211_216</name>
    <name evidence="5" type="ORF">Np450711_216</name>
    <name evidence="6" type="ORF">RW030110_216</name>
    <name evidence="7" type="ORF">Sn110110_220</name>
    <name evidence="8" type="ORF">Sn180910_216</name>
    <name evidence="9" type="ORF">Sn230910_216</name>
    <name evidence="10" type="ORF">W1230910_217</name>
</gene>
<evidence type="ECO:0000313" key="3">
    <source>
        <dbReference type="EMBL" id="AOO13545.1"/>
    </source>
</evidence>
<name>A0A1D7SKQ3_9CAUD</name>
<dbReference type="Proteomes" id="UP000224257">
    <property type="component" value="Segment"/>
</dbReference>
<dbReference type="EMBL" id="KX349298">
    <property type="protein sequence ID" value="AOO13329.1"/>
    <property type="molecule type" value="Genomic_DNA"/>
</dbReference>
<sequence length="223" mass="25951">MFNFVHTTDFLEPKVTEENGVRFYKFPNQDKYYPSVTSVTGIKSKQGILEWRKRVGEKEANRVSAAATSRGNAFHNYSEKYLKSTLCKEDKDHPLAWYMFSSAKPHLDRINNIHCLETPLWSDYLGLAGRVDCIAEFDGELAVIDFKTSTKPKRESWIENYFVQETAYAAMFLERTGLEVKKIVTLVAVEKDNSIQIFEKYNIDDYLQLLKSYIEEFARSQHE</sequence>
<dbReference type="EMBL" id="KX349301">
    <property type="protein sequence ID" value="AOO13977.1"/>
    <property type="molecule type" value="Genomic_DNA"/>
</dbReference>
<dbReference type="EMBL" id="KX349302">
    <property type="protein sequence ID" value="AOO14193.1"/>
    <property type="molecule type" value="Genomic_DNA"/>
</dbReference>
<dbReference type="Pfam" id="PF12705">
    <property type="entry name" value="PDDEXK_1"/>
    <property type="match status" value="1"/>
</dbReference>
<dbReference type="Proteomes" id="UP000225271">
    <property type="component" value="Segment"/>
</dbReference>
<dbReference type="EMBL" id="KX349306">
    <property type="protein sequence ID" value="AOO15062.1"/>
    <property type="molecule type" value="Genomic_DNA"/>
</dbReference>
<dbReference type="InterPro" id="IPR038726">
    <property type="entry name" value="PDDEXK_AddAB-type"/>
</dbReference>
<dbReference type="EMBL" id="KX349305">
    <property type="protein sequence ID" value="AOO14845.1"/>
    <property type="molecule type" value="Genomic_DNA"/>
</dbReference>
<evidence type="ECO:0000313" key="9">
    <source>
        <dbReference type="EMBL" id="AOO14845.1"/>
    </source>
</evidence>
<evidence type="ECO:0000259" key="1">
    <source>
        <dbReference type="Pfam" id="PF12705"/>
    </source>
</evidence>
<dbReference type="Proteomes" id="UP000223981">
    <property type="component" value="Segment"/>
</dbReference>
<dbReference type="EMBL" id="KX349303">
    <property type="protein sequence ID" value="AOO14413.1"/>
    <property type="molecule type" value="Genomic_DNA"/>
</dbReference>
<dbReference type="PANTHER" id="PTHR31340:SF3">
    <property type="entry name" value="MITOCHONDRIAL GENOME MAINTENANCE EXONUCLEASE 1"/>
    <property type="match status" value="1"/>
</dbReference>
<evidence type="ECO:0000313" key="11">
    <source>
        <dbReference type="Proteomes" id="UP000223288"/>
    </source>
</evidence>
<evidence type="ECO:0000313" key="2">
    <source>
        <dbReference type="EMBL" id="AOO13329.1"/>
    </source>
</evidence>
<evidence type="ECO:0000313" key="10">
    <source>
        <dbReference type="EMBL" id="AOO15062.1"/>
    </source>
</evidence>
<dbReference type="InterPro" id="IPR011604">
    <property type="entry name" value="PDDEXK-like_dom_sf"/>
</dbReference>
<accession>A0A1D7SKQ3</accession>
<dbReference type="Proteomes" id="UP000223576">
    <property type="component" value="Segment"/>
</dbReference>
<dbReference type="Proteomes" id="UP000224953">
    <property type="component" value="Genome"/>
</dbReference>
<evidence type="ECO:0000313" key="5">
    <source>
        <dbReference type="EMBL" id="AOO13977.1"/>
    </source>
</evidence>
<evidence type="ECO:0000313" key="8">
    <source>
        <dbReference type="EMBL" id="AOO14629.1"/>
    </source>
</evidence>
<dbReference type="Gene3D" id="3.90.320.10">
    <property type="match status" value="1"/>
</dbReference>
<dbReference type="InterPro" id="IPR011335">
    <property type="entry name" value="Restrct_endonuc-II-like"/>
</dbReference>
<evidence type="ECO:0000313" key="13">
    <source>
        <dbReference type="Proteomes" id="UP000224953"/>
    </source>
</evidence>
<dbReference type="EMBL" id="KX349300">
    <property type="protein sequence ID" value="AOO13761.1"/>
    <property type="molecule type" value="Genomic_DNA"/>
</dbReference>
<dbReference type="EMBL" id="KX349299">
    <property type="protein sequence ID" value="AOO13545.1"/>
    <property type="molecule type" value="Genomic_DNA"/>
</dbReference>
<dbReference type="PANTHER" id="PTHR31340">
    <property type="entry name" value="MITOCHONDRIAL GENOME MAINTENANCE EXONUCLEASE 1"/>
    <property type="match status" value="1"/>
</dbReference>
<dbReference type="EMBL" id="KX349304">
    <property type="protein sequence ID" value="AOO14629.1"/>
    <property type="molecule type" value="Genomic_DNA"/>
</dbReference>
<organism evidence="6 13">
    <name type="scientific">Cyanophage S-RIM14</name>
    <dbReference type="NCBI Taxonomy" id="1278423"/>
    <lineage>
        <taxon>Viruses</taxon>
        <taxon>Duplodnaviria</taxon>
        <taxon>Heunggongvirae</taxon>
        <taxon>Uroviricota</taxon>
        <taxon>Caudoviricetes</taxon>
        <taxon>Pantevenvirales</taxon>
        <taxon>Kyanoviridae</taxon>
        <taxon>Ahtivirus</taxon>
        <taxon>Ahtivirus sagseatwo</taxon>
    </lineage>
</organism>
<dbReference type="Proteomes" id="UP000223288">
    <property type="component" value="Segment"/>
</dbReference>
<dbReference type="Proteomes" id="UP000226173">
    <property type="component" value="Segment"/>
</dbReference>
<protein>
    <recommendedName>
        <fullName evidence="1">PD-(D/E)XK endonuclease-like domain-containing protein</fullName>
    </recommendedName>
</protein>
<dbReference type="SUPFAM" id="SSF52980">
    <property type="entry name" value="Restriction endonuclease-like"/>
    <property type="match status" value="1"/>
</dbReference>
<evidence type="ECO:0000313" key="6">
    <source>
        <dbReference type="EMBL" id="AOO14193.1"/>
    </source>
</evidence>
<dbReference type="Proteomes" id="UP000223711">
    <property type="component" value="Segment"/>
</dbReference>
<dbReference type="Proteomes" id="UP000225808">
    <property type="component" value="Segment"/>
</dbReference>
<evidence type="ECO:0000313" key="7">
    <source>
        <dbReference type="EMBL" id="AOO14413.1"/>
    </source>
</evidence>
<feature type="domain" description="PD-(D/E)XK endonuclease-like" evidence="1">
    <location>
        <begin position="126"/>
        <end position="213"/>
    </location>
</feature>
<evidence type="ECO:0000313" key="4">
    <source>
        <dbReference type="EMBL" id="AOO13761.1"/>
    </source>
</evidence>